<accession>A0AAJ0HQ43</accession>
<proteinExistence type="predicted"/>
<dbReference type="InterPro" id="IPR001031">
    <property type="entry name" value="Thioesterase"/>
</dbReference>
<sequence>MFDNNPDLIQDPQLAPWVKIAPLVLIHDGGGTIFSYYCLNSIDRPLYGIPNPHYHSSGTWEGGLPEMARHYAKLIKSVIPRGKLIIGGWSLGGLLSLEVARILVDDPAIDMLGIVMIDSVYPRSLPSPMLPITQHAVEWSPYTRQETREKVTRCFAESSRMVSKWSLPKWGDEDSATEDEHVLRTATTSTGCIKPPPVILLRAEEAVPVTGGGVSRVDGYRDDPLLGWGHYRPDLITDVVDIPGHHFNIFNSDERLEIVTGRIRKACRDLEMMAINDSRK</sequence>
<dbReference type="InterPro" id="IPR029058">
    <property type="entry name" value="AB_hydrolase_fold"/>
</dbReference>
<dbReference type="Pfam" id="PF00975">
    <property type="entry name" value="Thioesterase"/>
    <property type="match status" value="1"/>
</dbReference>
<dbReference type="GO" id="GO:0016787">
    <property type="term" value="F:hydrolase activity"/>
    <property type="evidence" value="ECO:0007669"/>
    <property type="project" value="UniProtKB-KW"/>
</dbReference>
<reference evidence="2" key="1">
    <citation type="journal article" date="2023" name="Mol. Phylogenet. Evol.">
        <title>Genome-scale phylogeny and comparative genomics of the fungal order Sordariales.</title>
        <authorList>
            <person name="Hensen N."/>
            <person name="Bonometti L."/>
            <person name="Westerberg I."/>
            <person name="Brannstrom I.O."/>
            <person name="Guillou S."/>
            <person name="Cros-Aarteil S."/>
            <person name="Calhoun S."/>
            <person name="Haridas S."/>
            <person name="Kuo A."/>
            <person name="Mondo S."/>
            <person name="Pangilinan J."/>
            <person name="Riley R."/>
            <person name="LaButti K."/>
            <person name="Andreopoulos B."/>
            <person name="Lipzen A."/>
            <person name="Chen C."/>
            <person name="Yan M."/>
            <person name="Daum C."/>
            <person name="Ng V."/>
            <person name="Clum A."/>
            <person name="Steindorff A."/>
            <person name="Ohm R.A."/>
            <person name="Martin F."/>
            <person name="Silar P."/>
            <person name="Natvig D.O."/>
            <person name="Lalanne C."/>
            <person name="Gautier V."/>
            <person name="Ament-Velasquez S.L."/>
            <person name="Kruys A."/>
            <person name="Hutchinson M.I."/>
            <person name="Powell A.J."/>
            <person name="Barry K."/>
            <person name="Miller A.N."/>
            <person name="Grigoriev I.V."/>
            <person name="Debuchy R."/>
            <person name="Gladieux P."/>
            <person name="Hiltunen Thoren M."/>
            <person name="Johannesson H."/>
        </authorList>
    </citation>
    <scope>NUCLEOTIDE SEQUENCE</scope>
    <source>
        <strain evidence="2">CBS 955.72</strain>
    </source>
</reference>
<feature type="domain" description="Thioesterase" evidence="1">
    <location>
        <begin position="22"/>
        <end position="123"/>
    </location>
</feature>
<evidence type="ECO:0000313" key="2">
    <source>
        <dbReference type="EMBL" id="KAK3359414.1"/>
    </source>
</evidence>
<reference evidence="2" key="2">
    <citation type="submission" date="2023-06" db="EMBL/GenBank/DDBJ databases">
        <authorList>
            <consortium name="Lawrence Berkeley National Laboratory"/>
            <person name="Haridas S."/>
            <person name="Hensen N."/>
            <person name="Bonometti L."/>
            <person name="Westerberg I."/>
            <person name="Brannstrom I.O."/>
            <person name="Guillou S."/>
            <person name="Cros-Aarteil S."/>
            <person name="Calhoun S."/>
            <person name="Kuo A."/>
            <person name="Mondo S."/>
            <person name="Pangilinan J."/>
            <person name="Riley R."/>
            <person name="Labutti K."/>
            <person name="Andreopoulos B."/>
            <person name="Lipzen A."/>
            <person name="Chen C."/>
            <person name="Yanf M."/>
            <person name="Daum C."/>
            <person name="Ng V."/>
            <person name="Clum A."/>
            <person name="Steindorff A."/>
            <person name="Ohm R."/>
            <person name="Martin F."/>
            <person name="Silar P."/>
            <person name="Natvig D."/>
            <person name="Lalanne C."/>
            <person name="Gautier V."/>
            <person name="Ament-Velasquez S.L."/>
            <person name="Kruys A."/>
            <person name="Hutchinson M.I."/>
            <person name="Powell A.J."/>
            <person name="Barry K."/>
            <person name="Miller A.N."/>
            <person name="Grigoriev I.V."/>
            <person name="Debuchy R."/>
            <person name="Gladieux P."/>
            <person name="Thoren M.H."/>
            <person name="Johannesson H."/>
        </authorList>
    </citation>
    <scope>NUCLEOTIDE SEQUENCE</scope>
    <source>
        <strain evidence="2">CBS 955.72</strain>
    </source>
</reference>
<protein>
    <submittedName>
        <fullName evidence="2">Alpha/Beta hydrolase protein</fullName>
    </submittedName>
</protein>
<name>A0AAJ0HQ43_9PEZI</name>
<keyword evidence="3" id="KW-1185">Reference proteome</keyword>
<gene>
    <name evidence="2" type="ORF">B0T25DRAFT_97531</name>
</gene>
<dbReference type="AlphaFoldDB" id="A0AAJ0HQ43"/>
<evidence type="ECO:0000313" key="3">
    <source>
        <dbReference type="Proteomes" id="UP001275084"/>
    </source>
</evidence>
<organism evidence="2 3">
    <name type="scientific">Lasiosphaeria hispida</name>
    <dbReference type="NCBI Taxonomy" id="260671"/>
    <lineage>
        <taxon>Eukaryota</taxon>
        <taxon>Fungi</taxon>
        <taxon>Dikarya</taxon>
        <taxon>Ascomycota</taxon>
        <taxon>Pezizomycotina</taxon>
        <taxon>Sordariomycetes</taxon>
        <taxon>Sordariomycetidae</taxon>
        <taxon>Sordariales</taxon>
        <taxon>Lasiosphaeriaceae</taxon>
        <taxon>Lasiosphaeria</taxon>
    </lineage>
</organism>
<dbReference type="EMBL" id="JAUIQD010000002">
    <property type="protein sequence ID" value="KAK3359414.1"/>
    <property type="molecule type" value="Genomic_DNA"/>
</dbReference>
<comment type="caution">
    <text evidence="2">The sequence shown here is derived from an EMBL/GenBank/DDBJ whole genome shotgun (WGS) entry which is preliminary data.</text>
</comment>
<dbReference type="SUPFAM" id="SSF53474">
    <property type="entry name" value="alpha/beta-Hydrolases"/>
    <property type="match status" value="1"/>
</dbReference>
<dbReference type="Proteomes" id="UP001275084">
    <property type="component" value="Unassembled WGS sequence"/>
</dbReference>
<evidence type="ECO:0000259" key="1">
    <source>
        <dbReference type="Pfam" id="PF00975"/>
    </source>
</evidence>
<keyword evidence="2" id="KW-0378">Hydrolase</keyword>
<dbReference type="Gene3D" id="3.40.50.1820">
    <property type="entry name" value="alpha/beta hydrolase"/>
    <property type="match status" value="1"/>
</dbReference>